<evidence type="ECO:0000259" key="6">
    <source>
        <dbReference type="PROSITE" id="PS50994"/>
    </source>
</evidence>
<dbReference type="GO" id="GO:0015074">
    <property type="term" value="P:DNA integration"/>
    <property type="evidence" value="ECO:0007669"/>
    <property type="project" value="InterPro"/>
</dbReference>
<sequence>MVSEPSMASSNANSNSHNQFPSQTASIQTPLLLLSNMSNLMSVKLDSTNFIVWKHQLSSILKAYSMIDYVDGTVPSPTRFLTNADGALTTTVNPEFQLWNTRDQGLLALINSTLSHSVLSMVVGHNSAQEVWKTLEHRFTSTSRANVLNLKIELHNLKKGSESISSYLQKVKNTRDKLVAVGTLIDNEELLHIILKGLPREYGPFCSAIRTRNEPVTFEEIMGNSQFPQKPEGSRPQCQICGKLGHQALDCYHRMDFAYQGRHPPAKLAAMASTSNGSQGGDTWLTDTGATDHLTANLTNLQTPSTIPGDRTSISGQWSINSHQPHWKWSDLPSGKVLYKGLSKNGLYPIHTLPSSPSMSLSASASASPPVSAFLSSKNKWQLWHHRLGHPSDRVLVSAMPSLSSCMSVSNKHVQHHCKHCLIGKMHRLPFTHSQFQSTQPLELVHSDVWGPAPVNSCNGYKYYLLFVDDFSRFSWLFLLKSKSEVLNTFKHFKATVENQLSKSIKFLRTDCGGEYTSNAFTDFCSTQGITHQFSCPHTPQQNGTVERKHRHIIESALTLLSHASLPITQWSYAVTTAIHLINRLPTPKLSHKSPWEKLFHKLPDLTHLRTFGCLCFPYLRPYNHHKLQPRTTPCIFLGYPAHTKGYICLNPATQRTYISRHVLFNETEFLPHLTLSSNPVTQPEPVTSQFDSLPWLLVMLHTCPSASVPSASASASVPSASASVPSASTSASCPPATISHPITDFPLLPHITLTPPPSVEPISSSNTPFPTSAVPIAPPIPNLQSPPLPPSPATLNTHPMQTRSKHGIFKPKIYHTISTDYTHIEPPTYQLASKYPQWCTAMDEEFSALQRQHTWSLVPPPIGKNIVGCKWVFKLKRNSDGSISRYKARLVAKGFHQQYGIDFEETFSPVVKPPTVRLILALAVTYNWPLRQLDVRNAFLHGVLKEEVYMMQPPGYVASNQPQHVCKLQKSIYGLKQAPRAWFESFTTQLLSLGFQASSADSSLFTYKAGSVIAFLLLYVDDIVLTGNNSSFITQLIHALSKVFELKDMGSLSYFLGLQIQRSTKGLTITQTKYATDLLTKHNMVYCSPCKTPCVPHVRLSAHFGQPIADVHAYRSLVGALHYLTFTRLDISFAVHQVCQFMNAPSDIHLTAAKRILRYLRGTLDHGHNPITWSAKKQLTVSRSSTEAEYRALASASAEVCWLRTLVKDLGLYLYDPPVLWCDNVSALAIASNPVFHARTKHIEVDFHFIRERVLRKDLQVKFVSTVDQLADIFTKGLSSHRFQELQSKLLVPVDTICLRGDDEVNDM</sequence>
<keyword evidence="1" id="KW-0479">Metal-binding</keyword>
<evidence type="ECO:0000313" key="7">
    <source>
        <dbReference type="EMBL" id="SPD07734.1"/>
    </source>
</evidence>
<evidence type="ECO:0000256" key="1">
    <source>
        <dbReference type="ARBA" id="ARBA00022723"/>
    </source>
</evidence>
<dbReference type="Pfam" id="PF14223">
    <property type="entry name" value="Retrotran_gag_2"/>
    <property type="match status" value="1"/>
</dbReference>
<dbReference type="SUPFAM" id="SSF53098">
    <property type="entry name" value="Ribonuclease H-like"/>
    <property type="match status" value="1"/>
</dbReference>
<dbReference type="InterPro" id="IPR001584">
    <property type="entry name" value="Integrase_cat-core"/>
</dbReference>
<evidence type="ECO:0000256" key="4">
    <source>
        <dbReference type="SAM" id="MobiDB-lite"/>
    </source>
</evidence>
<evidence type="ECO:0000259" key="5">
    <source>
        <dbReference type="PROSITE" id="PS50158"/>
    </source>
</evidence>
<reference evidence="7" key="1">
    <citation type="submission" date="2018-02" db="EMBL/GenBank/DDBJ databases">
        <authorList>
            <person name="Cohen D.B."/>
            <person name="Kent A.D."/>
        </authorList>
    </citation>
    <scope>NUCLEOTIDE SEQUENCE</scope>
</reference>
<dbReference type="PANTHER" id="PTHR42648">
    <property type="entry name" value="TRANSPOSASE, PUTATIVE-RELATED"/>
    <property type="match status" value="1"/>
</dbReference>
<dbReference type="PROSITE" id="PS50158">
    <property type="entry name" value="ZF_CCHC"/>
    <property type="match status" value="1"/>
</dbReference>
<proteinExistence type="predicted"/>
<feature type="region of interest" description="Disordered" evidence="4">
    <location>
        <begin position="1"/>
        <end position="22"/>
    </location>
</feature>
<dbReference type="PANTHER" id="PTHR42648:SF26">
    <property type="entry name" value="INTEGRASE CATALYTIC DOMAIN-CONTAINING PROTEIN"/>
    <property type="match status" value="1"/>
</dbReference>
<dbReference type="GO" id="GO:0008270">
    <property type="term" value="F:zinc ion binding"/>
    <property type="evidence" value="ECO:0007669"/>
    <property type="project" value="UniProtKB-KW"/>
</dbReference>
<keyword evidence="2" id="KW-0378">Hydrolase</keyword>
<dbReference type="EMBL" id="OIVN01002956">
    <property type="protein sequence ID" value="SPD07734.1"/>
    <property type="molecule type" value="Genomic_DNA"/>
</dbReference>
<dbReference type="InterPro" id="IPR025724">
    <property type="entry name" value="GAG-pre-integrase_dom"/>
</dbReference>
<dbReference type="Pfam" id="PF00665">
    <property type="entry name" value="rve"/>
    <property type="match status" value="1"/>
</dbReference>
<keyword evidence="3" id="KW-0862">Zinc</keyword>
<dbReference type="InterPro" id="IPR057670">
    <property type="entry name" value="SH3_retrovirus"/>
</dbReference>
<dbReference type="InterPro" id="IPR036397">
    <property type="entry name" value="RNaseH_sf"/>
</dbReference>
<dbReference type="Gene3D" id="3.30.420.10">
    <property type="entry name" value="Ribonuclease H-like superfamily/Ribonuclease H"/>
    <property type="match status" value="1"/>
</dbReference>
<dbReference type="InterPro" id="IPR013103">
    <property type="entry name" value="RVT_2"/>
</dbReference>
<dbReference type="GO" id="GO:0016787">
    <property type="term" value="F:hydrolase activity"/>
    <property type="evidence" value="ECO:0007669"/>
    <property type="project" value="UniProtKB-KW"/>
</dbReference>
<evidence type="ECO:0008006" key="8">
    <source>
        <dbReference type="Google" id="ProtNLM"/>
    </source>
</evidence>
<organism evidence="7">
    <name type="scientific">Fagus sylvatica</name>
    <name type="common">Beechnut</name>
    <dbReference type="NCBI Taxonomy" id="28930"/>
    <lineage>
        <taxon>Eukaryota</taxon>
        <taxon>Viridiplantae</taxon>
        <taxon>Streptophyta</taxon>
        <taxon>Embryophyta</taxon>
        <taxon>Tracheophyta</taxon>
        <taxon>Spermatophyta</taxon>
        <taxon>Magnoliopsida</taxon>
        <taxon>eudicotyledons</taxon>
        <taxon>Gunneridae</taxon>
        <taxon>Pentapetalae</taxon>
        <taxon>rosids</taxon>
        <taxon>fabids</taxon>
        <taxon>Fagales</taxon>
        <taxon>Fagaceae</taxon>
        <taxon>Fagus</taxon>
    </lineage>
</organism>
<dbReference type="Pfam" id="PF25597">
    <property type="entry name" value="SH3_retrovirus"/>
    <property type="match status" value="1"/>
</dbReference>
<evidence type="ECO:0000256" key="2">
    <source>
        <dbReference type="ARBA" id="ARBA00022801"/>
    </source>
</evidence>
<gene>
    <name evidence="7" type="ORF">FSB_LOCUS35616</name>
</gene>
<keyword evidence="3" id="KW-0863">Zinc-finger</keyword>
<accession>A0A2N9H835</accession>
<dbReference type="InterPro" id="IPR012337">
    <property type="entry name" value="RNaseH-like_sf"/>
</dbReference>
<dbReference type="SUPFAM" id="SSF56672">
    <property type="entry name" value="DNA/RNA polymerases"/>
    <property type="match status" value="1"/>
</dbReference>
<dbReference type="PROSITE" id="PS50994">
    <property type="entry name" value="INTEGRASE"/>
    <property type="match status" value="1"/>
</dbReference>
<dbReference type="InterPro" id="IPR039537">
    <property type="entry name" value="Retrotran_Ty1/copia-like"/>
</dbReference>
<protein>
    <recommendedName>
        <fullName evidence="8">Integrase catalytic domain-containing protein</fullName>
    </recommendedName>
</protein>
<feature type="domain" description="CCHC-type" evidence="5">
    <location>
        <begin position="238"/>
        <end position="251"/>
    </location>
</feature>
<dbReference type="GO" id="GO:0003676">
    <property type="term" value="F:nucleic acid binding"/>
    <property type="evidence" value="ECO:0007669"/>
    <property type="project" value="InterPro"/>
</dbReference>
<dbReference type="Pfam" id="PF07727">
    <property type="entry name" value="RVT_2"/>
    <property type="match status" value="1"/>
</dbReference>
<feature type="compositionally biased region" description="Low complexity" evidence="4">
    <location>
        <begin position="8"/>
        <end position="18"/>
    </location>
</feature>
<name>A0A2N9H835_FAGSY</name>
<dbReference type="Pfam" id="PF13976">
    <property type="entry name" value="gag_pre-integrs"/>
    <property type="match status" value="1"/>
</dbReference>
<feature type="domain" description="Integrase catalytic" evidence="6">
    <location>
        <begin position="437"/>
        <end position="603"/>
    </location>
</feature>
<dbReference type="InterPro" id="IPR001878">
    <property type="entry name" value="Znf_CCHC"/>
</dbReference>
<evidence type="ECO:0000256" key="3">
    <source>
        <dbReference type="PROSITE-ProRule" id="PRU00047"/>
    </source>
</evidence>
<dbReference type="CDD" id="cd09272">
    <property type="entry name" value="RNase_HI_RT_Ty1"/>
    <property type="match status" value="1"/>
</dbReference>
<dbReference type="InterPro" id="IPR043502">
    <property type="entry name" value="DNA/RNA_pol_sf"/>
</dbReference>